<accession>A0A9W8B627</accession>
<gene>
    <name evidence="18" type="primary">INO80</name>
    <name evidence="18" type="ORF">H4R34_000051</name>
</gene>
<keyword evidence="18" id="KW-0347">Helicase</keyword>
<evidence type="ECO:0000256" key="14">
    <source>
        <dbReference type="SAM" id="MobiDB-lite"/>
    </source>
</evidence>
<sequence>MSEDPRDTRGSPFHLRSILHPETEDSAYYPPPAGTFEAQNPPAHYSPTTSARYPAYHPDPTYSPTKSHFAHPADYYPEDRQRPSTSYHRGYSPTYDYDSRSTYALDRRNPSYPPYHPAEEARDPYRAYADPRASTGAVDSRYRSTTETHPYTRYEQPPADPYGAYRGSYPERSRNGPPVGYFSPEQPPSAYRDEYPVEHDRRRDHHRRNRDHDYYDQVHHPSHYGPPPHSSLAQEPVDPHPPPEPVQSRTAMSISSLLLDDGPASDATLTHPSESHPAEPLYHPSYSPTSVYRHPAPHSRAPAEHPDAYAESARGYAPYPRAEYPESDDRYRPASYDYPYSYAGEDQGRSDRYADYYPETEHRVMPPPDHHLAYDRPPSTGPYPMSPVPVHQEVAAGSGASPTSTAQSSDRRRSARDGAAVVNPLAKEPTVRRPRNTAGAKRQGRGRTNSKSQPAGSGSGKLRAGVSSSTGRQSAPTRVTEGDGHHGAGSYTYSDPSDEDGFFGTESVRYMVSWHRHTKRAMQRYEDSYHDRYLRKVEQQIHRLHDTAPVMPRAYTDNKDTQEAAEALLDVGQDQGMNGYSTIPLPEDPDALQAQLGQMVWSSICDKQISRVHRHAMLNHSVRLHSCRRIAHACQREVRRVVTRSHRDRKDMQIRSKRAMREMLMFWKRNEREEREARKRAEKEAQERLRIEEERREVERQSRKLNFLITQTELYSHFVGSKMQPEDSQSTLDKPSEATFEDLDFDADSEDALKARAMQSAQNALALQKQNTEAFDSRRRELQTDEAGVPVSQGMLDEMNFMNPSSMPSQPEVKQPKMLMCELKEYQLKGLNWLANLYEQGINGILADEMGLGKTVQSISLLAYLAEVHQIQGPFLVVAPASTLHNWQQEISRFIPAFVSLPYWGNVRDRKVLRKFWNKNTIYSSNPPFNVLITSYQMAVADERYFQRVKWQYMILDEAQAIKSSSSARWRTLLNFYCRNRLLLTGTPIQNSMQELWALLHFIMPTLFDSHAEFSDWFSRDIESHAENKTSLNQHQLNRLQMILKPFMLRRIKRHVQHELGEKIEIEVPCELTPRQRHLYQALKGKISVSELMAKASSSSQTDSDSLMNLVMQFRKVCNHPELFERAEVQAPYAFCRFSLTPSLVRAGDGPYLPYGTRGLITYEIPKFLYRHGGLLREAATDCLNGERQHLLLHRWTIWDPAHIHDSLTQSNSTFGFAPFIDYSPQELAQAFQGSMVARWNHCIAHNRQVKRWWQYALTTPEVLATGERGRRTLCQLLSTTTTLRYRSLSRHVSALQNVVLDQWPFDFLTRASPAYQPHAVAPVPQLLCADRRFTTQYQAYLFDPLIRQWLVTGSARPWQSHSRVALSDSGSHHGLSRIWMPAANKLIAYSGKMVALDRLLTKLKTEGHRVLVYFQMTKMLDLMEEYLTYRQYTYLRLDGSSKISDRRDMVTDWQTNEDIFIFLLSTRAGGLGINLTAADTVVFYESDWNPTVDQQAMDRAHRLGQTRQVTVYRLVTRGTIEERILVRAKQKDEIHKVVIAGGDFKPPTELKSNEIVSLLLEEEEDEDRRYNAEPANASEAVAMPNGGDAQTSAASGTNDAAHNAPDTSAEPGAGANGQGTVSMDPPSTPTPTPARKPLVTSRMLEKTPSSITTMNALFDRFTPVTPTPLATNAKPSGRGKRRATRGRSAQTPKRARRSKDATTTPTSVPPSVTHSPAPDPTL</sequence>
<dbReference type="InterPro" id="IPR020838">
    <property type="entry name" value="DBINO"/>
</dbReference>
<comment type="subunit">
    <text evidence="12">Component of the INO80 chromatin-remodeling complex.</text>
</comment>
<evidence type="ECO:0000256" key="2">
    <source>
        <dbReference type="ARBA" id="ARBA00007025"/>
    </source>
</evidence>
<dbReference type="GO" id="GO:0006281">
    <property type="term" value="P:DNA repair"/>
    <property type="evidence" value="ECO:0007669"/>
    <property type="project" value="UniProtKB-UniRule"/>
</dbReference>
<evidence type="ECO:0000256" key="9">
    <source>
        <dbReference type="ARBA" id="ARBA00023159"/>
    </source>
</evidence>
<comment type="caution">
    <text evidence="18">The sequence shown here is derived from an EMBL/GenBank/DDBJ whole genome shotgun (WGS) entry which is preliminary data.</text>
</comment>
<feature type="compositionally biased region" description="Polar residues" evidence="14">
    <location>
        <begin position="1589"/>
        <end position="1601"/>
    </location>
</feature>
<evidence type="ECO:0000259" key="16">
    <source>
        <dbReference type="PROSITE" id="PS51194"/>
    </source>
</evidence>
<dbReference type="GO" id="GO:0042393">
    <property type="term" value="F:histone binding"/>
    <property type="evidence" value="ECO:0007669"/>
    <property type="project" value="TreeGrafter"/>
</dbReference>
<dbReference type="InterPro" id="IPR014001">
    <property type="entry name" value="Helicase_ATP-bd"/>
</dbReference>
<keyword evidence="13" id="KW-0175">Coiled coil</keyword>
<dbReference type="InterPro" id="IPR000330">
    <property type="entry name" value="SNF2_N"/>
</dbReference>
<evidence type="ECO:0000256" key="3">
    <source>
        <dbReference type="ARBA" id="ARBA00019805"/>
    </source>
</evidence>
<dbReference type="GO" id="GO:0003677">
    <property type="term" value="F:DNA binding"/>
    <property type="evidence" value="ECO:0007669"/>
    <property type="project" value="UniProtKB-UniRule"/>
</dbReference>
<dbReference type="PANTHER" id="PTHR45685">
    <property type="entry name" value="HELICASE SRCAP-RELATED"/>
    <property type="match status" value="1"/>
</dbReference>
<dbReference type="InterPro" id="IPR050520">
    <property type="entry name" value="INO80/SWR1_helicase"/>
</dbReference>
<evidence type="ECO:0000313" key="18">
    <source>
        <dbReference type="EMBL" id="KAJ1985397.1"/>
    </source>
</evidence>
<comment type="domain">
    <text evidence="12">The DBINO region is involved in binding to DNA.</text>
</comment>
<evidence type="ECO:0000256" key="8">
    <source>
        <dbReference type="ARBA" id="ARBA00023125"/>
    </source>
</evidence>
<dbReference type="Pfam" id="PF13892">
    <property type="entry name" value="DBINO"/>
    <property type="match status" value="1"/>
</dbReference>
<feature type="domain" description="Helicase C-terminal" evidence="16">
    <location>
        <begin position="1396"/>
        <end position="1557"/>
    </location>
</feature>
<dbReference type="FunFam" id="3.40.50.10810:FF:000006">
    <property type="entry name" value="Putative DNA helicase INO80"/>
    <property type="match status" value="1"/>
</dbReference>
<evidence type="ECO:0000259" key="17">
    <source>
        <dbReference type="PROSITE" id="PS51413"/>
    </source>
</evidence>
<keyword evidence="11" id="KW-0539">Nucleus</keyword>
<dbReference type="PROSITE" id="PS51192">
    <property type="entry name" value="HELICASE_ATP_BIND_1"/>
    <property type="match status" value="1"/>
</dbReference>
<feature type="domain" description="Helicase ATP-binding" evidence="15">
    <location>
        <begin position="835"/>
        <end position="1006"/>
    </location>
</feature>
<dbReference type="CDD" id="cd18793">
    <property type="entry name" value="SF2_C_SNF"/>
    <property type="match status" value="1"/>
</dbReference>
<keyword evidence="19" id="KW-1185">Reference proteome</keyword>
<comment type="function">
    <text evidence="12">ATPase component of the INO80 complex which remodels chromatin by shifting nucleosomes and is involved in DNA repair.</text>
</comment>
<feature type="compositionally biased region" description="Basic and acidic residues" evidence="14">
    <location>
        <begin position="346"/>
        <end position="374"/>
    </location>
</feature>
<dbReference type="Pfam" id="PF00271">
    <property type="entry name" value="Helicase_C"/>
    <property type="match status" value="1"/>
</dbReference>
<feature type="compositionally biased region" description="Polar residues" evidence="14">
    <location>
        <begin position="446"/>
        <end position="456"/>
    </location>
</feature>
<evidence type="ECO:0000256" key="7">
    <source>
        <dbReference type="ARBA" id="ARBA00022840"/>
    </source>
</evidence>
<dbReference type="GO" id="GO:0006338">
    <property type="term" value="P:chromatin remodeling"/>
    <property type="evidence" value="ECO:0007669"/>
    <property type="project" value="UniProtKB-UniRule"/>
</dbReference>
<dbReference type="InterPro" id="IPR001650">
    <property type="entry name" value="Helicase_C-like"/>
</dbReference>
<feature type="region of interest" description="Disordered" evidence="14">
    <location>
        <begin position="1"/>
        <end position="498"/>
    </location>
</feature>
<dbReference type="Gene3D" id="3.40.50.300">
    <property type="entry name" value="P-loop containing nucleotide triphosphate hydrolases"/>
    <property type="match status" value="2"/>
</dbReference>
<dbReference type="InterPro" id="IPR049730">
    <property type="entry name" value="SNF2/RAD54-like_C"/>
</dbReference>
<dbReference type="EMBL" id="JANBQB010000001">
    <property type="protein sequence ID" value="KAJ1985397.1"/>
    <property type="molecule type" value="Genomic_DNA"/>
</dbReference>
<keyword evidence="10 12" id="KW-0234">DNA repair</keyword>
<feature type="compositionally biased region" description="Polar residues" evidence="14">
    <location>
        <begin position="466"/>
        <end position="477"/>
    </location>
</feature>
<evidence type="ECO:0000256" key="12">
    <source>
        <dbReference type="RuleBase" id="RU368001"/>
    </source>
</evidence>
<evidence type="ECO:0000256" key="6">
    <source>
        <dbReference type="ARBA" id="ARBA00022801"/>
    </source>
</evidence>
<evidence type="ECO:0000256" key="5">
    <source>
        <dbReference type="ARBA" id="ARBA00022763"/>
    </source>
</evidence>
<evidence type="ECO:0000256" key="11">
    <source>
        <dbReference type="ARBA" id="ARBA00023242"/>
    </source>
</evidence>
<feature type="compositionally biased region" description="Low complexity" evidence="14">
    <location>
        <begin position="395"/>
        <end position="408"/>
    </location>
</feature>
<evidence type="ECO:0000256" key="4">
    <source>
        <dbReference type="ARBA" id="ARBA00022741"/>
    </source>
</evidence>
<evidence type="ECO:0000256" key="1">
    <source>
        <dbReference type="ARBA" id="ARBA00004123"/>
    </source>
</evidence>
<dbReference type="GO" id="GO:0031011">
    <property type="term" value="C:Ino80 complex"/>
    <property type="evidence" value="ECO:0007669"/>
    <property type="project" value="UniProtKB-UniRule"/>
</dbReference>
<feature type="coiled-coil region" evidence="13">
    <location>
        <begin position="664"/>
        <end position="711"/>
    </location>
</feature>
<name>A0A9W8B627_9FUNG</name>
<evidence type="ECO:0000259" key="15">
    <source>
        <dbReference type="PROSITE" id="PS51192"/>
    </source>
</evidence>
<organism evidence="18 19">
    <name type="scientific">Dimargaris verticillata</name>
    <dbReference type="NCBI Taxonomy" id="2761393"/>
    <lineage>
        <taxon>Eukaryota</taxon>
        <taxon>Fungi</taxon>
        <taxon>Fungi incertae sedis</taxon>
        <taxon>Zoopagomycota</taxon>
        <taxon>Kickxellomycotina</taxon>
        <taxon>Dimargaritomycetes</taxon>
        <taxon>Dimargaritales</taxon>
        <taxon>Dimargaritaceae</taxon>
        <taxon>Dimargaris</taxon>
    </lineage>
</organism>
<keyword evidence="7 12" id="KW-0067">ATP-binding</keyword>
<comment type="similarity">
    <text evidence="2 12">Belongs to the SNF2/RAD54 helicase family.</text>
</comment>
<dbReference type="InterPro" id="IPR038718">
    <property type="entry name" value="SNF2-like_sf"/>
</dbReference>
<protein>
    <recommendedName>
        <fullName evidence="3 12">Chromatin-remodeling ATPase INO80</fullName>
        <ecNumber evidence="12">3.6.4.-</ecNumber>
    </recommendedName>
</protein>
<dbReference type="GO" id="GO:0004386">
    <property type="term" value="F:helicase activity"/>
    <property type="evidence" value="ECO:0007669"/>
    <property type="project" value="UniProtKB-KW"/>
</dbReference>
<dbReference type="SUPFAM" id="SSF52540">
    <property type="entry name" value="P-loop containing nucleoside triphosphate hydrolases"/>
    <property type="match status" value="2"/>
</dbReference>
<feature type="compositionally biased region" description="Basic and acidic residues" evidence="14">
    <location>
        <begin position="210"/>
        <end position="219"/>
    </location>
</feature>
<keyword evidence="9" id="KW-0010">Activator</keyword>
<keyword evidence="6 12" id="KW-0378">Hydrolase</keyword>
<reference evidence="18" key="1">
    <citation type="submission" date="2022-07" db="EMBL/GenBank/DDBJ databases">
        <title>Phylogenomic reconstructions and comparative analyses of Kickxellomycotina fungi.</title>
        <authorList>
            <person name="Reynolds N.K."/>
            <person name="Stajich J.E."/>
            <person name="Barry K."/>
            <person name="Grigoriev I.V."/>
            <person name="Crous P."/>
            <person name="Smith M.E."/>
        </authorList>
    </citation>
    <scope>NUCLEOTIDE SEQUENCE</scope>
    <source>
        <strain evidence="18">RSA 567</strain>
    </source>
</reference>
<dbReference type="InterPro" id="IPR027417">
    <property type="entry name" value="P-loop_NTPase"/>
</dbReference>
<dbReference type="OrthoDB" id="448448at2759"/>
<feature type="compositionally biased region" description="Polar residues" evidence="14">
    <location>
        <begin position="247"/>
        <end position="256"/>
    </location>
</feature>
<evidence type="ECO:0000256" key="13">
    <source>
        <dbReference type="SAM" id="Coils"/>
    </source>
</evidence>
<dbReference type="SMART" id="SM00487">
    <property type="entry name" value="DEXDc"/>
    <property type="match status" value="1"/>
</dbReference>
<evidence type="ECO:0000313" key="19">
    <source>
        <dbReference type="Proteomes" id="UP001151582"/>
    </source>
</evidence>
<dbReference type="Gene3D" id="3.40.50.10810">
    <property type="entry name" value="Tandem AAA-ATPase domain"/>
    <property type="match status" value="1"/>
</dbReference>
<evidence type="ECO:0000256" key="10">
    <source>
        <dbReference type="ARBA" id="ARBA00023204"/>
    </source>
</evidence>
<comment type="subcellular location">
    <subcellularLocation>
        <location evidence="1 12">Nucleus</location>
    </subcellularLocation>
</comment>
<dbReference type="PANTHER" id="PTHR45685:SF2">
    <property type="entry name" value="CHROMATIN-REMODELING ATPASE INO80"/>
    <property type="match status" value="1"/>
</dbReference>
<feature type="compositionally biased region" description="Basic and acidic residues" evidence="14">
    <location>
        <begin position="140"/>
        <end position="152"/>
    </location>
</feature>
<keyword evidence="5 12" id="KW-0227">DNA damage</keyword>
<dbReference type="SMART" id="SM00490">
    <property type="entry name" value="HELICc"/>
    <property type="match status" value="1"/>
</dbReference>
<feature type="region of interest" description="Disordered" evidence="14">
    <location>
        <begin position="1576"/>
        <end position="1651"/>
    </location>
</feature>
<keyword evidence="8 12" id="KW-0238">DNA-binding</keyword>
<dbReference type="PROSITE" id="PS51413">
    <property type="entry name" value="DBINO"/>
    <property type="match status" value="1"/>
</dbReference>
<dbReference type="GO" id="GO:0016887">
    <property type="term" value="F:ATP hydrolysis activity"/>
    <property type="evidence" value="ECO:0007669"/>
    <property type="project" value="TreeGrafter"/>
</dbReference>
<feature type="compositionally biased region" description="Basic and acidic residues" evidence="14">
    <location>
        <begin position="323"/>
        <end position="332"/>
    </location>
</feature>
<proteinExistence type="inferred from homology"/>
<feature type="domain" description="DBINO" evidence="17">
    <location>
        <begin position="600"/>
        <end position="725"/>
    </location>
</feature>
<keyword evidence="4" id="KW-0547">Nucleotide-binding</keyword>
<dbReference type="GO" id="GO:0005524">
    <property type="term" value="F:ATP binding"/>
    <property type="evidence" value="ECO:0007669"/>
    <property type="project" value="UniProtKB-UniRule"/>
</dbReference>
<dbReference type="Proteomes" id="UP001151582">
    <property type="component" value="Unassembled WGS sequence"/>
</dbReference>
<dbReference type="EC" id="3.6.4.-" evidence="12"/>
<dbReference type="Pfam" id="PF00176">
    <property type="entry name" value="SNF2-rel_dom"/>
    <property type="match status" value="1"/>
</dbReference>
<dbReference type="PROSITE" id="PS51194">
    <property type="entry name" value="HELICASE_CTER"/>
    <property type="match status" value="1"/>
</dbReference>
<comment type="catalytic activity">
    <reaction evidence="12">
        <text>ATP + H2O = ADP + phosphate + H(+)</text>
        <dbReference type="Rhea" id="RHEA:13065"/>
        <dbReference type="ChEBI" id="CHEBI:15377"/>
        <dbReference type="ChEBI" id="CHEBI:15378"/>
        <dbReference type="ChEBI" id="CHEBI:30616"/>
        <dbReference type="ChEBI" id="CHEBI:43474"/>
        <dbReference type="ChEBI" id="CHEBI:456216"/>
    </reaction>
</comment>
<feature type="region of interest" description="Disordered" evidence="14">
    <location>
        <begin position="1663"/>
        <end position="1723"/>
    </location>
</feature>
<feature type="compositionally biased region" description="Basic and acidic residues" evidence="14">
    <location>
        <begin position="191"/>
        <end position="201"/>
    </location>
</feature>
<feature type="compositionally biased region" description="Low complexity" evidence="14">
    <location>
        <begin position="1702"/>
        <end position="1717"/>
    </location>
</feature>